<dbReference type="InterPro" id="IPR025054">
    <property type="entry name" value="DUF3991"/>
</dbReference>
<dbReference type="Pfam" id="PF13155">
    <property type="entry name" value="Toprim_2"/>
    <property type="match status" value="1"/>
</dbReference>
<proteinExistence type="predicted"/>
<keyword evidence="4" id="KW-1185">Reference proteome</keyword>
<reference evidence="3 4" key="1">
    <citation type="journal article" date="2003" name="Proc. Natl. Acad. Sci. U.S.A.">
        <title>Complete genome sequence and analysis of Wolinella succinogenes.</title>
        <authorList>
            <person name="Baar C."/>
            <person name="Eppinger M."/>
            <person name="Raddatz G."/>
            <person name="Simon JM."/>
            <person name="Lanz C."/>
            <person name="Klimmek O."/>
            <person name="Nandakumar R."/>
            <person name="Gross R."/>
            <person name="Rosinus A."/>
            <person name="Keller H."/>
            <person name="Jagtap P."/>
            <person name="Linke B."/>
            <person name="Meyer F."/>
            <person name="Lederer H."/>
            <person name="Schuster S.C."/>
        </authorList>
    </citation>
    <scope>NUCLEOTIDE SEQUENCE [LARGE SCALE GENOMIC DNA]</scope>
    <source>
        <strain evidence="4">ATCC 29543 / DSM 1740 / CCUG 13145 / JCM 31913 / LMG 7466 / NCTC 11488 / FDC 602W</strain>
    </source>
</reference>
<feature type="compositionally biased region" description="Polar residues" evidence="1">
    <location>
        <begin position="159"/>
        <end position="171"/>
    </location>
</feature>
<evidence type="ECO:0000313" key="3">
    <source>
        <dbReference type="EMBL" id="CAE10184.1"/>
    </source>
</evidence>
<organism evidence="4">
    <name type="scientific">Wolinella succinogenes (strain ATCC 29543 / DSM 1740 / CCUG 13145 / JCM 31913 / LMG 7466 / NCTC 11488 / FDC 602W)</name>
    <name type="common">Vibrio succinogenes</name>
    <dbReference type="NCBI Taxonomy" id="273121"/>
    <lineage>
        <taxon>Bacteria</taxon>
        <taxon>Pseudomonadati</taxon>
        <taxon>Campylobacterota</taxon>
        <taxon>Epsilonproteobacteria</taxon>
        <taxon>Campylobacterales</taxon>
        <taxon>Helicobacteraceae</taxon>
        <taxon>Wolinella</taxon>
    </lineage>
</organism>
<evidence type="ECO:0000313" key="4">
    <source>
        <dbReference type="Proteomes" id="UP000000422"/>
    </source>
</evidence>
<evidence type="ECO:0000256" key="1">
    <source>
        <dbReference type="SAM" id="MobiDB-lite"/>
    </source>
</evidence>
<evidence type="ECO:0000259" key="2">
    <source>
        <dbReference type="Pfam" id="PF13154"/>
    </source>
</evidence>
<gene>
    <name evidence="3" type="ordered locus">WS1089</name>
</gene>
<feature type="region of interest" description="Disordered" evidence="1">
    <location>
        <begin position="96"/>
        <end position="173"/>
    </location>
</feature>
<accession>Q7MRS1</accession>
<sequence>MSFEEILKSEALKLEIERLKEEFVSIEKFNEHLKISIIESETKIRVILPDGRIFGHNYQKTLEELGNAREYIESGTWRREVIRRVGEILERERKDTRRDGRLDHPREGEQRRDRSTASTDEELQARARFRRDRSAALRGDAGSSGISTREQQRAISAYGDSQRSPQKSDVNPLSIPLNELLALAGYEPKRDKTSRNNVVMRGGPGDNLVISRMPDDHYLYFNANNDSDRGTIFDFCRNRGISARDLIGAYERGGGEIQHSIERTGTSRTPANLKKIQDTWNALPPYSKSEDTYLEKVRKLSRETIALYSEIKIDERKNICFPSYALDEKSGYIMIVGYNKRLQSPLTKDKEGKPYEKPIKALHSGEKGLEILKATGLKQSNIKTLVIGESSIDMLSLVEMKKIDPFSSLLVATGGQLNESAQKLLGELSRRYPNAELIRAPDNDRDGIRMTEKIAGILQRESVELFPQLKDHNDDLKALKILNQASSDLRSELSNELSQTIRAARDQNHNHNKLLQKINEITKLIPPDRLQLQAINQLQQNQIEKGGRER</sequence>
<dbReference type="STRING" id="273121.WS1089"/>
<feature type="domain" description="DUF3991" evidence="2">
    <location>
        <begin position="292"/>
        <end position="375"/>
    </location>
</feature>
<dbReference type="HOGENOM" id="CLU_495150_0_0_7"/>
<dbReference type="RefSeq" id="WP_011138976.1">
    <property type="nucleotide sequence ID" value="NC_005090.1"/>
</dbReference>
<dbReference type="EMBL" id="BX571659">
    <property type="protein sequence ID" value="CAE10184.1"/>
    <property type="molecule type" value="Genomic_DNA"/>
</dbReference>
<protein>
    <recommendedName>
        <fullName evidence="2">DUF3991 domain-containing protein</fullName>
    </recommendedName>
</protein>
<dbReference type="eggNOG" id="COG4643">
    <property type="taxonomic scope" value="Bacteria"/>
</dbReference>
<dbReference type="Pfam" id="PF13154">
    <property type="entry name" value="DUF3991"/>
    <property type="match status" value="1"/>
</dbReference>
<dbReference type="Gene3D" id="3.40.1360.10">
    <property type="match status" value="1"/>
</dbReference>
<dbReference type="AlphaFoldDB" id="Q7MRS1"/>
<name>Q7MRS1_WOLSU</name>
<dbReference type="KEGG" id="wsu:WS1089"/>
<feature type="compositionally biased region" description="Basic and acidic residues" evidence="1">
    <location>
        <begin position="96"/>
        <end position="115"/>
    </location>
</feature>
<dbReference type="Proteomes" id="UP000000422">
    <property type="component" value="Chromosome"/>
</dbReference>